<evidence type="ECO:0000256" key="3">
    <source>
        <dbReference type="ARBA" id="ARBA00023163"/>
    </source>
</evidence>
<dbReference type="SMART" id="SM00342">
    <property type="entry name" value="HTH_ARAC"/>
    <property type="match status" value="1"/>
</dbReference>
<feature type="domain" description="HTH araC/xylS-type" evidence="5">
    <location>
        <begin position="813"/>
        <end position="913"/>
    </location>
</feature>
<sequence length="917" mass="104518">MKKKTLFFHLPVHPWIWILLLAALLPKSAYSIFTSRTLPTQSQLPVATIHCIFQDSEGFMWYGMTGGGLCRDNGYQVDIFRPKGRAMFFLANNNVNCITEDNLGRIWFGTEKGLYRINKNTFSLTEILTSRNMGITALYQDSKHHIWVASSKGVYCIDPTHDRILIHDKNQAICSASQITEDHLNRIWIATRDGGPYIYLKEKKKIKKAPWSITSGAIRMIEDKQQSGFWIATWGDGIVFYDTNSGEITRNPQTAVTQDISCCIDMLIDKTQGLVWVTTMNNLYLYQREGKKLIPLNTDEFLSPGYKILDGLCEDRFGNIWVAGFTPHTFIVSYSAQSIIRETVPAMNQLTGFPLLPDRMVADGHGFWIWQGRMGLMYYDPRISHLYEAGGMQFYRCICKTKGKEGIWAAAGRVLKHLQAEDNKITEKLITTFTTPIQTIADNGNGTLFIGTQDALYSYSLMGNTLNRLSKSSSRIENIAADSEGNVYFTNQLSQLFLCEVNGQKRLISQLSKENITALALASDGTLWYTTQQGSVYQWNAVKKQLHYEQQMSNANGDAIIDIKTDRSGHVWLLSNQYLREYNPRNHSFRTLRNTDSDINVSYFYHLEEVDDNQIGVDGAGAYLQIKSSKMLDQQNAEGSQPYITAIQMGDSTHLLGKSNGEVQIPAQISSVILRCSTFDPIHAQKVTFAYKIEGWNKEWIYLPQGVNSIYLTHLPTGKYKLAIKATDRYGCWSEHETMYIVHRLPAWWQTWWAYSIYGLGIILLGYGIWNLNRRIRILRILQQRRNILKLTEVQLSDEESNKDTARSDEFLKLVISKIEEHLADTSYNVEQLSCDMCMSRMSLYRKMQTASGLSPNEFIKDVRLKKAAALLKRYPNITIGQLAAKVGFATPKYLSKCFKTKFGVLPSQYTQNRAPD</sequence>
<evidence type="ECO:0000313" key="7">
    <source>
        <dbReference type="Proteomes" id="UP000297872"/>
    </source>
</evidence>
<keyword evidence="3" id="KW-0804">Transcription</keyword>
<dbReference type="Pfam" id="PF07495">
    <property type="entry name" value="Y_Y_Y"/>
    <property type="match status" value="1"/>
</dbReference>
<keyword evidence="7" id="KW-1185">Reference proteome</keyword>
<dbReference type="Pfam" id="PF12833">
    <property type="entry name" value="HTH_18"/>
    <property type="match status" value="1"/>
</dbReference>
<comment type="caution">
    <text evidence="6">The sequence shown here is derived from an EMBL/GenBank/DDBJ whole genome shotgun (WGS) entry which is preliminary data.</text>
</comment>
<evidence type="ECO:0000313" key="6">
    <source>
        <dbReference type="EMBL" id="TFH84264.1"/>
    </source>
</evidence>
<dbReference type="PROSITE" id="PS01124">
    <property type="entry name" value="HTH_ARAC_FAMILY_2"/>
    <property type="match status" value="1"/>
</dbReference>
<dbReference type="PANTHER" id="PTHR43280">
    <property type="entry name" value="ARAC-FAMILY TRANSCRIPTIONAL REGULATOR"/>
    <property type="match status" value="1"/>
</dbReference>
<protein>
    <submittedName>
        <fullName evidence="6">Helix-turn-helix domain-containing protein</fullName>
    </submittedName>
</protein>
<dbReference type="GO" id="GO:0043565">
    <property type="term" value="F:sequence-specific DNA binding"/>
    <property type="evidence" value="ECO:0007669"/>
    <property type="project" value="InterPro"/>
</dbReference>
<reference evidence="6 7" key="1">
    <citation type="submission" date="2019-02" db="EMBL/GenBank/DDBJ databases">
        <title>Draft Genome Sequence of the Prevotella sp. BCRC 81118, Isolated from Human Feces.</title>
        <authorList>
            <person name="Huang C.-H."/>
        </authorList>
    </citation>
    <scope>NUCLEOTIDE SEQUENCE [LARGE SCALE GENOMIC DNA]</scope>
    <source>
        <strain evidence="6 7">BCRC 81118</strain>
    </source>
</reference>
<keyword evidence="4" id="KW-0472">Membrane</keyword>
<dbReference type="InterPro" id="IPR009057">
    <property type="entry name" value="Homeodomain-like_sf"/>
</dbReference>
<accession>A0A4Y8VUJ5</accession>
<feature type="transmembrane region" description="Helical" evidence="4">
    <location>
        <begin position="752"/>
        <end position="770"/>
    </location>
</feature>
<dbReference type="OrthoDB" id="1116352at2"/>
<dbReference type="Gene3D" id="2.60.40.10">
    <property type="entry name" value="Immunoglobulins"/>
    <property type="match status" value="1"/>
</dbReference>
<dbReference type="PANTHER" id="PTHR43280:SF2">
    <property type="entry name" value="HTH-TYPE TRANSCRIPTIONAL REGULATOR EXSA"/>
    <property type="match status" value="1"/>
</dbReference>
<dbReference type="SUPFAM" id="SSF46689">
    <property type="entry name" value="Homeodomain-like"/>
    <property type="match status" value="1"/>
</dbReference>
<dbReference type="InterPro" id="IPR011110">
    <property type="entry name" value="Reg_prop"/>
</dbReference>
<dbReference type="InterPro" id="IPR011123">
    <property type="entry name" value="Y_Y_Y"/>
</dbReference>
<dbReference type="AlphaFoldDB" id="A0A4Y8VUJ5"/>
<keyword evidence="1" id="KW-0805">Transcription regulation</keyword>
<evidence type="ECO:0000256" key="4">
    <source>
        <dbReference type="SAM" id="Phobius"/>
    </source>
</evidence>
<dbReference type="SUPFAM" id="SSF63829">
    <property type="entry name" value="Calcium-dependent phosphotriesterase"/>
    <property type="match status" value="2"/>
</dbReference>
<dbReference type="InterPro" id="IPR018062">
    <property type="entry name" value="HTH_AraC-typ_CS"/>
</dbReference>
<name>A0A4Y8VUJ5_9BACT</name>
<gene>
    <name evidence="6" type="ORF">EXN75_01390</name>
</gene>
<keyword evidence="4" id="KW-0812">Transmembrane</keyword>
<organism evidence="6 7">
    <name type="scientific">Segatella hominis</name>
    <dbReference type="NCBI Taxonomy" id="2518605"/>
    <lineage>
        <taxon>Bacteria</taxon>
        <taxon>Pseudomonadati</taxon>
        <taxon>Bacteroidota</taxon>
        <taxon>Bacteroidia</taxon>
        <taxon>Bacteroidales</taxon>
        <taxon>Prevotellaceae</taxon>
        <taxon>Segatella</taxon>
    </lineage>
</organism>
<keyword evidence="4" id="KW-1133">Transmembrane helix</keyword>
<dbReference type="Gene3D" id="2.130.10.10">
    <property type="entry name" value="YVTN repeat-like/Quinoprotein amine dehydrogenase"/>
    <property type="match status" value="2"/>
</dbReference>
<evidence type="ECO:0000259" key="5">
    <source>
        <dbReference type="PROSITE" id="PS01124"/>
    </source>
</evidence>
<dbReference type="Proteomes" id="UP000297872">
    <property type="component" value="Unassembled WGS sequence"/>
</dbReference>
<evidence type="ECO:0000256" key="1">
    <source>
        <dbReference type="ARBA" id="ARBA00023015"/>
    </source>
</evidence>
<dbReference type="PROSITE" id="PS00041">
    <property type="entry name" value="HTH_ARAC_FAMILY_1"/>
    <property type="match status" value="1"/>
</dbReference>
<dbReference type="Pfam" id="PF07494">
    <property type="entry name" value="Reg_prop"/>
    <property type="match status" value="1"/>
</dbReference>
<proteinExistence type="predicted"/>
<dbReference type="InterPro" id="IPR018060">
    <property type="entry name" value="HTH_AraC"/>
</dbReference>
<dbReference type="Gene3D" id="1.10.10.60">
    <property type="entry name" value="Homeodomain-like"/>
    <property type="match status" value="1"/>
</dbReference>
<evidence type="ECO:0000256" key="2">
    <source>
        <dbReference type="ARBA" id="ARBA00023125"/>
    </source>
</evidence>
<keyword evidence="2" id="KW-0238">DNA-binding</keyword>
<dbReference type="InterPro" id="IPR013783">
    <property type="entry name" value="Ig-like_fold"/>
</dbReference>
<dbReference type="EMBL" id="SGVY01000003">
    <property type="protein sequence ID" value="TFH84264.1"/>
    <property type="molecule type" value="Genomic_DNA"/>
</dbReference>
<dbReference type="InterPro" id="IPR015943">
    <property type="entry name" value="WD40/YVTN_repeat-like_dom_sf"/>
</dbReference>
<dbReference type="GO" id="GO:0003700">
    <property type="term" value="F:DNA-binding transcription factor activity"/>
    <property type="evidence" value="ECO:0007669"/>
    <property type="project" value="InterPro"/>
</dbReference>